<dbReference type="InterPro" id="IPR035897">
    <property type="entry name" value="Toll_tir_struct_dom_sf"/>
</dbReference>
<dbReference type="AlphaFoldDB" id="A0AAV2FET9"/>
<evidence type="ECO:0000313" key="1">
    <source>
        <dbReference type="EMBL" id="CAL1396784.1"/>
    </source>
</evidence>
<sequence length="89" mass="10511">MPPQIVLIAIRWEKTRDKKQTQLNMPLHHWDCAASASDSAYSSSQPLPWGEYKVFLNFRGPDTRYQITDILYHFLVNLRIQTFKDEDDL</sequence>
<evidence type="ECO:0000313" key="2">
    <source>
        <dbReference type="Proteomes" id="UP001497516"/>
    </source>
</evidence>
<keyword evidence="2" id="KW-1185">Reference proteome</keyword>
<name>A0AAV2FET9_9ROSI</name>
<dbReference type="Gene3D" id="3.40.50.10140">
    <property type="entry name" value="Toll/interleukin-1 receptor homology (TIR) domain"/>
    <property type="match status" value="1"/>
</dbReference>
<protein>
    <submittedName>
        <fullName evidence="1">Uncharacterized protein</fullName>
    </submittedName>
</protein>
<dbReference type="SUPFAM" id="SSF52200">
    <property type="entry name" value="Toll/Interleukin receptor TIR domain"/>
    <property type="match status" value="1"/>
</dbReference>
<proteinExistence type="predicted"/>
<accession>A0AAV2FET9</accession>
<dbReference type="Proteomes" id="UP001497516">
    <property type="component" value="Chromosome 6"/>
</dbReference>
<gene>
    <name evidence="1" type="ORF">LTRI10_LOCUS37131</name>
</gene>
<reference evidence="1 2" key="1">
    <citation type="submission" date="2024-04" db="EMBL/GenBank/DDBJ databases">
        <authorList>
            <person name="Fracassetti M."/>
        </authorList>
    </citation>
    <scope>NUCLEOTIDE SEQUENCE [LARGE SCALE GENOMIC DNA]</scope>
</reference>
<organism evidence="1 2">
    <name type="scientific">Linum trigynum</name>
    <dbReference type="NCBI Taxonomy" id="586398"/>
    <lineage>
        <taxon>Eukaryota</taxon>
        <taxon>Viridiplantae</taxon>
        <taxon>Streptophyta</taxon>
        <taxon>Embryophyta</taxon>
        <taxon>Tracheophyta</taxon>
        <taxon>Spermatophyta</taxon>
        <taxon>Magnoliopsida</taxon>
        <taxon>eudicotyledons</taxon>
        <taxon>Gunneridae</taxon>
        <taxon>Pentapetalae</taxon>
        <taxon>rosids</taxon>
        <taxon>fabids</taxon>
        <taxon>Malpighiales</taxon>
        <taxon>Linaceae</taxon>
        <taxon>Linum</taxon>
    </lineage>
</organism>
<dbReference type="EMBL" id="OZ034819">
    <property type="protein sequence ID" value="CAL1396784.1"/>
    <property type="molecule type" value="Genomic_DNA"/>
</dbReference>